<dbReference type="AlphaFoldDB" id="A0A9P5NXE3"/>
<sequence length="425" mass="46483">MNYSFGAIQSTAIIQSLKRSHACRIQHDSYFGDAGCKLLFRWLKTGIDSEVGNESPGAQPSNLNISTANDNSKLHLAKHGFPKHLSIVELVDVGIGDIGLQELIDWLRSLQKDRQNVGEQNKIQGTSDIAEAFISSLSISFPSTTALGSFSTLSSLILSTNPLSTSFRRTLLDLLPALPGLRRLLLAFTGMDNTDAIALAGFIGSGIENCKLEELNASANNMGYKGLQTIVNAVRHCWTLEKVEMFSNGLPGDTVAAEEIQKDTEDVRKLDENNTTSNFESANMTLGSGTGYSVLDRKLKYFLNRNIILRRQVASQAFDLLKYSRLMLPNNIRLSSFSLLPMEIQLSILTHLAPLLSSKQRIRVFEYAADKTSLPSVKLSLPDHAHATRLLRPSPSSRPGSRYGSLKSTPPSYAAAPGGTQRLAE</sequence>
<dbReference type="Gene3D" id="3.80.10.10">
    <property type="entry name" value="Ribonuclease Inhibitor"/>
    <property type="match status" value="1"/>
</dbReference>
<dbReference type="EMBL" id="JADNYJ010000016">
    <property type="protein sequence ID" value="KAF8907057.1"/>
    <property type="molecule type" value="Genomic_DNA"/>
</dbReference>
<feature type="region of interest" description="Disordered" evidence="1">
    <location>
        <begin position="389"/>
        <end position="425"/>
    </location>
</feature>
<reference evidence="2" key="1">
    <citation type="submission" date="2020-11" db="EMBL/GenBank/DDBJ databases">
        <authorList>
            <consortium name="DOE Joint Genome Institute"/>
            <person name="Ahrendt S."/>
            <person name="Riley R."/>
            <person name="Andreopoulos W."/>
            <person name="LaButti K."/>
            <person name="Pangilinan J."/>
            <person name="Ruiz-duenas F.J."/>
            <person name="Barrasa J.M."/>
            <person name="Sanchez-Garcia M."/>
            <person name="Camarero S."/>
            <person name="Miyauchi S."/>
            <person name="Serrano A."/>
            <person name="Linde D."/>
            <person name="Babiker R."/>
            <person name="Drula E."/>
            <person name="Ayuso-Fernandez I."/>
            <person name="Pacheco R."/>
            <person name="Padilla G."/>
            <person name="Ferreira P."/>
            <person name="Barriuso J."/>
            <person name="Kellner H."/>
            <person name="Castanera R."/>
            <person name="Alfaro M."/>
            <person name="Ramirez L."/>
            <person name="Pisabarro A.G."/>
            <person name="Kuo A."/>
            <person name="Tritt A."/>
            <person name="Lipzen A."/>
            <person name="He G."/>
            <person name="Yan M."/>
            <person name="Ng V."/>
            <person name="Cullen D."/>
            <person name="Martin F."/>
            <person name="Rosso M.-N."/>
            <person name="Henrissat B."/>
            <person name="Hibbett D."/>
            <person name="Martinez A.T."/>
            <person name="Grigoriev I.V."/>
        </authorList>
    </citation>
    <scope>NUCLEOTIDE SEQUENCE</scope>
    <source>
        <strain evidence="2">AH 44721</strain>
    </source>
</reference>
<dbReference type="Proteomes" id="UP000724874">
    <property type="component" value="Unassembled WGS sequence"/>
</dbReference>
<dbReference type="OrthoDB" id="120976at2759"/>
<feature type="compositionally biased region" description="Low complexity" evidence="1">
    <location>
        <begin position="390"/>
        <end position="406"/>
    </location>
</feature>
<comment type="caution">
    <text evidence="2">The sequence shown here is derived from an EMBL/GenBank/DDBJ whole genome shotgun (WGS) entry which is preliminary data.</text>
</comment>
<evidence type="ECO:0000313" key="2">
    <source>
        <dbReference type="EMBL" id="KAF8907057.1"/>
    </source>
</evidence>
<name>A0A9P5NXE3_GYMJU</name>
<proteinExistence type="predicted"/>
<gene>
    <name evidence="2" type="ORF">CPB84DRAFT_1769387</name>
</gene>
<evidence type="ECO:0000313" key="3">
    <source>
        <dbReference type="Proteomes" id="UP000724874"/>
    </source>
</evidence>
<protein>
    <submittedName>
        <fullName evidence="2">Uncharacterized protein</fullName>
    </submittedName>
</protein>
<evidence type="ECO:0000256" key="1">
    <source>
        <dbReference type="SAM" id="MobiDB-lite"/>
    </source>
</evidence>
<dbReference type="InterPro" id="IPR032675">
    <property type="entry name" value="LRR_dom_sf"/>
</dbReference>
<organism evidence="2 3">
    <name type="scientific">Gymnopilus junonius</name>
    <name type="common">Spectacular rustgill mushroom</name>
    <name type="synonym">Gymnopilus spectabilis subsp. junonius</name>
    <dbReference type="NCBI Taxonomy" id="109634"/>
    <lineage>
        <taxon>Eukaryota</taxon>
        <taxon>Fungi</taxon>
        <taxon>Dikarya</taxon>
        <taxon>Basidiomycota</taxon>
        <taxon>Agaricomycotina</taxon>
        <taxon>Agaricomycetes</taxon>
        <taxon>Agaricomycetidae</taxon>
        <taxon>Agaricales</taxon>
        <taxon>Agaricineae</taxon>
        <taxon>Hymenogastraceae</taxon>
        <taxon>Gymnopilus</taxon>
    </lineage>
</organism>
<dbReference type="SUPFAM" id="SSF52047">
    <property type="entry name" value="RNI-like"/>
    <property type="match status" value="1"/>
</dbReference>
<accession>A0A9P5NXE3</accession>
<keyword evidence="3" id="KW-1185">Reference proteome</keyword>
<feature type="non-terminal residue" evidence="2">
    <location>
        <position position="425"/>
    </location>
</feature>